<feature type="transmembrane region" description="Helical" evidence="1">
    <location>
        <begin position="47"/>
        <end position="71"/>
    </location>
</feature>
<dbReference type="Proteomes" id="UP000075377">
    <property type="component" value="Unassembled WGS sequence"/>
</dbReference>
<reference evidence="2 3" key="1">
    <citation type="submission" date="2015-06" db="EMBL/GenBank/DDBJ databases">
        <title>Improved classification and identification of acetic acid bacteria using matrix-assisted laser desorption/ionization time-of-flight mass spectrometry; Gluconobacter nephelii and Gluconobacter uchimurae are later heterotypic synonyms of Gluconobacter japonicus and Gluconobacter oxydans, respectively.</title>
        <authorList>
            <person name="Li L."/>
            <person name="Cleenwerck I."/>
            <person name="De Vuyst L."/>
            <person name="Vandamme P."/>
        </authorList>
    </citation>
    <scope>NUCLEOTIDE SEQUENCE [LARGE SCALE GENOMIC DNA]</scope>
    <source>
        <strain evidence="2 3">LMG 1699</strain>
    </source>
</reference>
<comment type="caution">
    <text evidence="2">The sequence shown here is derived from an EMBL/GenBank/DDBJ whole genome shotgun (WGS) entry which is preliminary data.</text>
</comment>
<name>A0A149UK43_9PROT</name>
<dbReference type="PATRIC" id="fig|178901.14.peg.2956"/>
<keyword evidence="1" id="KW-0472">Membrane</keyword>
<evidence type="ECO:0000256" key="1">
    <source>
        <dbReference type="SAM" id="Phobius"/>
    </source>
</evidence>
<organism evidence="2 3">
    <name type="scientific">Acetobacter malorum</name>
    <dbReference type="NCBI Taxonomy" id="178901"/>
    <lineage>
        <taxon>Bacteria</taxon>
        <taxon>Pseudomonadati</taxon>
        <taxon>Pseudomonadota</taxon>
        <taxon>Alphaproteobacteria</taxon>
        <taxon>Acetobacterales</taxon>
        <taxon>Acetobacteraceae</taxon>
        <taxon>Acetobacter</taxon>
    </lineage>
</organism>
<evidence type="ECO:0000313" key="3">
    <source>
        <dbReference type="Proteomes" id="UP000075377"/>
    </source>
</evidence>
<evidence type="ECO:0000313" key="2">
    <source>
        <dbReference type="EMBL" id="KXV68245.1"/>
    </source>
</evidence>
<proteinExistence type="predicted"/>
<dbReference type="AlphaFoldDB" id="A0A149UK43"/>
<keyword evidence="1" id="KW-1133">Transmembrane helix</keyword>
<dbReference type="EMBL" id="LHZX01000311">
    <property type="protein sequence ID" value="KXV68245.1"/>
    <property type="molecule type" value="Genomic_DNA"/>
</dbReference>
<gene>
    <name evidence="2" type="ORF">AD951_12310</name>
</gene>
<protein>
    <submittedName>
        <fullName evidence="2">Uncharacterized protein</fullName>
    </submittedName>
</protein>
<accession>A0A149UK43</accession>
<keyword evidence="1" id="KW-0812">Transmembrane</keyword>
<sequence>MNTRIDTESLFIAFQSIAPEKPTKPASPIRDALAQSGSLFIGSLADVIRFVFGALPWVPVVLGGAAILRFAGRRWKRIPFRWPWDRTPRA</sequence>